<feature type="region of interest" description="Disordered" evidence="1">
    <location>
        <begin position="1"/>
        <end position="27"/>
    </location>
</feature>
<evidence type="ECO:0000313" key="2">
    <source>
        <dbReference type="EMBL" id="KAG7292674.1"/>
    </source>
</evidence>
<name>A0AAD4F4L4_9PEZI</name>
<proteinExistence type="predicted"/>
<accession>A0AAD4F4L4</accession>
<sequence length="177" mass="19006">MAPAANTARQRRVPGSARTPADLDSDAEYQAYNGRLKEASAARTRLRKAQQTRDKNRTALATAYGASLLQIEARVQKAVAKHKDLRTALHISHLNRLKQALDRRDETVGRIARKLAEHQRRMLNLAIQLRALYEGRKEDVAGLLTKGGGGEAGEGELAGGISGGNGDGSGGSGWEGK</sequence>
<feature type="compositionally biased region" description="Gly residues" evidence="1">
    <location>
        <begin position="145"/>
        <end position="177"/>
    </location>
</feature>
<evidence type="ECO:0000313" key="3">
    <source>
        <dbReference type="Proteomes" id="UP001197093"/>
    </source>
</evidence>
<evidence type="ECO:0000256" key="1">
    <source>
        <dbReference type="SAM" id="MobiDB-lite"/>
    </source>
</evidence>
<reference evidence="2" key="1">
    <citation type="submission" date="2023-02" db="EMBL/GenBank/DDBJ databases">
        <authorList>
            <person name="Palmer J.M."/>
        </authorList>
    </citation>
    <scope>NUCLEOTIDE SEQUENCE</scope>
    <source>
        <strain evidence="2">FW57</strain>
    </source>
</reference>
<dbReference type="Proteomes" id="UP001197093">
    <property type="component" value="Unassembled WGS sequence"/>
</dbReference>
<keyword evidence="3" id="KW-1185">Reference proteome</keyword>
<comment type="caution">
    <text evidence="2">The sequence shown here is derived from an EMBL/GenBank/DDBJ whole genome shotgun (WGS) entry which is preliminary data.</text>
</comment>
<dbReference type="EMBL" id="JAHCVI010000001">
    <property type="protein sequence ID" value="KAG7292674.1"/>
    <property type="molecule type" value="Genomic_DNA"/>
</dbReference>
<dbReference type="AlphaFoldDB" id="A0AAD4F4L4"/>
<gene>
    <name evidence="2" type="ORF">NEMBOFW57_002711</name>
</gene>
<organism evidence="2 3">
    <name type="scientific">Staphylotrichum longicolle</name>
    <dbReference type="NCBI Taxonomy" id="669026"/>
    <lineage>
        <taxon>Eukaryota</taxon>
        <taxon>Fungi</taxon>
        <taxon>Dikarya</taxon>
        <taxon>Ascomycota</taxon>
        <taxon>Pezizomycotina</taxon>
        <taxon>Sordariomycetes</taxon>
        <taxon>Sordariomycetidae</taxon>
        <taxon>Sordariales</taxon>
        <taxon>Chaetomiaceae</taxon>
        <taxon>Staphylotrichum</taxon>
    </lineage>
</organism>
<feature type="region of interest" description="Disordered" evidence="1">
    <location>
        <begin position="144"/>
        <end position="177"/>
    </location>
</feature>
<protein>
    <submittedName>
        <fullName evidence="2">Uncharacterized protein</fullName>
    </submittedName>
</protein>